<dbReference type="EMBL" id="WMBQ01000001">
    <property type="protein sequence ID" value="MTD94991.1"/>
    <property type="molecule type" value="Genomic_DNA"/>
</dbReference>
<evidence type="ECO:0000256" key="1">
    <source>
        <dbReference type="SAM" id="SignalP"/>
    </source>
</evidence>
<evidence type="ECO:0000313" key="4">
    <source>
        <dbReference type="Proteomes" id="UP000440694"/>
    </source>
</evidence>
<reference evidence="3 4" key="1">
    <citation type="submission" date="2019-11" db="EMBL/GenBank/DDBJ databases">
        <title>Identification of a novel strain.</title>
        <authorList>
            <person name="Xu Q."/>
            <person name="Wang G."/>
        </authorList>
    </citation>
    <scope>NUCLEOTIDE SEQUENCE [LARGE SCALE GENOMIC DNA]</scope>
    <source>
        <strain evidence="4">xq</strain>
    </source>
</reference>
<dbReference type="SUPFAM" id="SSF47473">
    <property type="entry name" value="EF-hand"/>
    <property type="match status" value="1"/>
</dbReference>
<keyword evidence="1" id="KW-0732">Signal</keyword>
<gene>
    <name evidence="3" type="ORF">GIW81_11680</name>
</gene>
<dbReference type="Gene3D" id="1.10.238.10">
    <property type="entry name" value="EF-hand"/>
    <property type="match status" value="1"/>
</dbReference>
<accession>A0A6I3KQL2</accession>
<feature type="chain" id="PRO_5026124333" description="EF-hand domain-containing protein" evidence="1">
    <location>
        <begin position="21"/>
        <end position="128"/>
    </location>
</feature>
<evidence type="ECO:0000313" key="3">
    <source>
        <dbReference type="EMBL" id="MTD94991.1"/>
    </source>
</evidence>
<dbReference type="GO" id="GO:0005509">
    <property type="term" value="F:calcium ion binding"/>
    <property type="evidence" value="ECO:0007669"/>
    <property type="project" value="InterPro"/>
</dbReference>
<evidence type="ECO:0000259" key="2">
    <source>
        <dbReference type="PROSITE" id="PS50222"/>
    </source>
</evidence>
<organism evidence="3 4">
    <name type="scientific">Hyphomicrobium album</name>
    <dbReference type="NCBI Taxonomy" id="2665159"/>
    <lineage>
        <taxon>Bacteria</taxon>
        <taxon>Pseudomonadati</taxon>
        <taxon>Pseudomonadota</taxon>
        <taxon>Alphaproteobacteria</taxon>
        <taxon>Hyphomicrobiales</taxon>
        <taxon>Hyphomicrobiaceae</taxon>
        <taxon>Hyphomicrobium</taxon>
    </lineage>
</organism>
<dbReference type="InterPro" id="IPR011992">
    <property type="entry name" value="EF-hand-dom_pair"/>
</dbReference>
<protein>
    <recommendedName>
        <fullName evidence="2">EF-hand domain-containing protein</fullName>
    </recommendedName>
</protein>
<dbReference type="Proteomes" id="UP000440694">
    <property type="component" value="Unassembled WGS sequence"/>
</dbReference>
<dbReference type="PROSITE" id="PS00018">
    <property type="entry name" value="EF_HAND_1"/>
    <property type="match status" value="2"/>
</dbReference>
<feature type="signal peptide" evidence="1">
    <location>
        <begin position="1"/>
        <end position="20"/>
    </location>
</feature>
<feature type="domain" description="EF-hand" evidence="2">
    <location>
        <begin position="61"/>
        <end position="96"/>
    </location>
</feature>
<keyword evidence="4" id="KW-1185">Reference proteome</keyword>
<dbReference type="Pfam" id="PF13202">
    <property type="entry name" value="EF-hand_5"/>
    <property type="match status" value="2"/>
</dbReference>
<dbReference type="AlphaFoldDB" id="A0A6I3KQL2"/>
<proteinExistence type="predicted"/>
<dbReference type="InterPro" id="IPR002048">
    <property type="entry name" value="EF_hand_dom"/>
</dbReference>
<dbReference type="PROSITE" id="PS50222">
    <property type="entry name" value="EF_HAND_2"/>
    <property type="match status" value="1"/>
</dbReference>
<dbReference type="RefSeq" id="WP_154739345.1">
    <property type="nucleotide sequence ID" value="NZ_WMBQ01000001.1"/>
</dbReference>
<sequence length="128" mass="13998">MRKILPFMIFALLASTGAVAAVDANGDGKVTLDELTDYKLEQVPFAARDRSHDGYLDPVELPELTNNETLTAYDSDHDGKLSPTEYRTFITDFAIAAMALCAENEDDILTGSEVACGIQSVRDLRQPN</sequence>
<dbReference type="InterPro" id="IPR018247">
    <property type="entry name" value="EF_Hand_1_Ca_BS"/>
</dbReference>
<comment type="caution">
    <text evidence="3">The sequence shown here is derived from an EMBL/GenBank/DDBJ whole genome shotgun (WGS) entry which is preliminary data.</text>
</comment>
<name>A0A6I3KQL2_9HYPH</name>